<dbReference type="EMBL" id="VRLW01000001">
    <property type="protein sequence ID" value="KAA1259195.1"/>
    <property type="molecule type" value="Genomic_DNA"/>
</dbReference>
<proteinExistence type="predicted"/>
<organism evidence="1 2">
    <name type="scientific">Rubripirellula obstinata</name>
    <dbReference type="NCBI Taxonomy" id="406547"/>
    <lineage>
        <taxon>Bacteria</taxon>
        <taxon>Pseudomonadati</taxon>
        <taxon>Planctomycetota</taxon>
        <taxon>Planctomycetia</taxon>
        <taxon>Pirellulales</taxon>
        <taxon>Pirellulaceae</taxon>
        <taxon>Rubripirellula</taxon>
    </lineage>
</organism>
<dbReference type="GO" id="GO:0016787">
    <property type="term" value="F:hydrolase activity"/>
    <property type="evidence" value="ECO:0007669"/>
    <property type="project" value="UniProtKB-KW"/>
</dbReference>
<keyword evidence="2" id="KW-1185">Reference proteome</keyword>
<evidence type="ECO:0000313" key="1">
    <source>
        <dbReference type="EMBL" id="KAA1259195.1"/>
    </source>
</evidence>
<evidence type="ECO:0000313" key="2">
    <source>
        <dbReference type="Proteomes" id="UP000322699"/>
    </source>
</evidence>
<dbReference type="SUPFAM" id="SSF53187">
    <property type="entry name" value="Zn-dependent exopeptidases"/>
    <property type="match status" value="1"/>
</dbReference>
<gene>
    <name evidence="1" type="ORF">LF1_17240</name>
</gene>
<dbReference type="Pfam" id="PF05013">
    <property type="entry name" value="FGase"/>
    <property type="match status" value="1"/>
</dbReference>
<dbReference type="Proteomes" id="UP000322699">
    <property type="component" value="Unassembled WGS sequence"/>
</dbReference>
<protein>
    <submittedName>
        <fullName evidence="1">N-formylglutamate amidohydrolase</fullName>
    </submittedName>
</protein>
<accession>A0A5B1CGY7</accession>
<dbReference type="RefSeq" id="WP_068260337.1">
    <property type="nucleotide sequence ID" value="NZ_LWSK01000016.1"/>
</dbReference>
<sequence>MTEFLITCEHGGDRVPAEYHSLFATAGAAKALRSHRGYDPGALDAAFQFSDALKTQRICCETTRLLVDLNRSLDNPELYSRFTSTLSEKAKTDLLQNHYFPYRDRVQQALSERIATNRRVIHLSIHTFTPRFRGKWRPIDVGLLFDPERFSEESFCEAWRQRINDQHPRTRVVANEPYAGTDDGFTTHLRRKFPETGYLGIEVEINHRYWKRSVDSQRKVVKALLETIPHL</sequence>
<comment type="caution">
    <text evidence="1">The sequence shown here is derived from an EMBL/GenBank/DDBJ whole genome shotgun (WGS) entry which is preliminary data.</text>
</comment>
<name>A0A5B1CGY7_9BACT</name>
<keyword evidence="1" id="KW-0378">Hydrolase</keyword>
<dbReference type="AlphaFoldDB" id="A0A5B1CGY7"/>
<dbReference type="Gene3D" id="3.40.630.40">
    <property type="entry name" value="Zn-dependent exopeptidases"/>
    <property type="match status" value="1"/>
</dbReference>
<reference evidence="1 2" key="1">
    <citation type="submission" date="2019-08" db="EMBL/GenBank/DDBJ databases">
        <title>Deep-cultivation of Planctomycetes and their phenomic and genomic characterization uncovers novel biology.</title>
        <authorList>
            <person name="Wiegand S."/>
            <person name="Jogler M."/>
            <person name="Boedeker C."/>
            <person name="Pinto D."/>
            <person name="Vollmers J."/>
            <person name="Rivas-Marin E."/>
            <person name="Kohn T."/>
            <person name="Peeters S.H."/>
            <person name="Heuer A."/>
            <person name="Rast P."/>
            <person name="Oberbeckmann S."/>
            <person name="Bunk B."/>
            <person name="Jeske O."/>
            <person name="Meyerdierks A."/>
            <person name="Storesund J.E."/>
            <person name="Kallscheuer N."/>
            <person name="Luecker S."/>
            <person name="Lage O.M."/>
            <person name="Pohl T."/>
            <person name="Merkel B.J."/>
            <person name="Hornburger P."/>
            <person name="Mueller R.-W."/>
            <person name="Bruemmer F."/>
            <person name="Labrenz M."/>
            <person name="Spormann A.M."/>
            <person name="Op Den Camp H."/>
            <person name="Overmann J."/>
            <person name="Amann R."/>
            <person name="Jetten M.S.M."/>
            <person name="Mascher T."/>
            <person name="Medema M.H."/>
            <person name="Devos D.P."/>
            <person name="Kaster A.-K."/>
            <person name="Ovreas L."/>
            <person name="Rohde M."/>
            <person name="Galperin M.Y."/>
            <person name="Jogler C."/>
        </authorList>
    </citation>
    <scope>NUCLEOTIDE SEQUENCE [LARGE SCALE GENOMIC DNA]</scope>
    <source>
        <strain evidence="1 2">LF1</strain>
    </source>
</reference>
<dbReference type="InterPro" id="IPR007709">
    <property type="entry name" value="N-FG_amidohydro"/>
</dbReference>
<dbReference type="OrthoDB" id="9815326at2"/>